<proteinExistence type="predicted"/>
<evidence type="ECO:0000313" key="2">
    <source>
        <dbReference type="EMBL" id="KAJ8870991.1"/>
    </source>
</evidence>
<evidence type="ECO:0000313" key="3">
    <source>
        <dbReference type="Proteomes" id="UP001159363"/>
    </source>
</evidence>
<gene>
    <name evidence="2" type="ORF">PR048_027294</name>
</gene>
<reference evidence="2 3" key="1">
    <citation type="submission" date="2023-02" db="EMBL/GenBank/DDBJ databases">
        <title>LHISI_Scaffold_Assembly.</title>
        <authorList>
            <person name="Stuart O.P."/>
            <person name="Cleave R."/>
            <person name="Magrath M.J.L."/>
            <person name="Mikheyev A.S."/>
        </authorList>
    </citation>
    <scope>NUCLEOTIDE SEQUENCE [LARGE SCALE GENOMIC DNA]</scope>
    <source>
        <strain evidence="2">Daus_M_001</strain>
        <tissue evidence="2">Leg muscle</tissue>
    </source>
</reference>
<feature type="compositionally biased region" description="Basic residues" evidence="1">
    <location>
        <begin position="10"/>
        <end position="22"/>
    </location>
</feature>
<dbReference type="EMBL" id="JARBHB010000012">
    <property type="protein sequence ID" value="KAJ8870991.1"/>
    <property type="molecule type" value="Genomic_DNA"/>
</dbReference>
<feature type="region of interest" description="Disordered" evidence="1">
    <location>
        <begin position="1"/>
        <end position="22"/>
    </location>
</feature>
<protein>
    <submittedName>
        <fullName evidence="2">Uncharacterized protein</fullName>
    </submittedName>
</protein>
<evidence type="ECO:0000256" key="1">
    <source>
        <dbReference type="SAM" id="MobiDB-lite"/>
    </source>
</evidence>
<sequence length="148" mass="17368">MDAGENSNWPKRKKRKERKEHIVKKPKVTGKEHINHGEEKLHLLSEFNYLESKNEHDSYLSILMSAFISLHGITKGRLYNIQQCLLTSEKSPKDQRCKHDNRPMKYPSAIHDIIVQHIQSFHARSSHYSLRDNPDWKYPPESLAIKNA</sequence>
<name>A0ABQ9GGM3_9NEOP</name>
<organism evidence="2 3">
    <name type="scientific">Dryococelus australis</name>
    <dbReference type="NCBI Taxonomy" id="614101"/>
    <lineage>
        <taxon>Eukaryota</taxon>
        <taxon>Metazoa</taxon>
        <taxon>Ecdysozoa</taxon>
        <taxon>Arthropoda</taxon>
        <taxon>Hexapoda</taxon>
        <taxon>Insecta</taxon>
        <taxon>Pterygota</taxon>
        <taxon>Neoptera</taxon>
        <taxon>Polyneoptera</taxon>
        <taxon>Phasmatodea</taxon>
        <taxon>Verophasmatodea</taxon>
        <taxon>Anareolatae</taxon>
        <taxon>Phasmatidae</taxon>
        <taxon>Eurycanthinae</taxon>
        <taxon>Dryococelus</taxon>
    </lineage>
</organism>
<keyword evidence="3" id="KW-1185">Reference proteome</keyword>
<accession>A0ABQ9GGM3</accession>
<comment type="caution">
    <text evidence="2">The sequence shown here is derived from an EMBL/GenBank/DDBJ whole genome shotgun (WGS) entry which is preliminary data.</text>
</comment>
<dbReference type="Proteomes" id="UP001159363">
    <property type="component" value="Chromosome 11"/>
</dbReference>